<accession>A0A101GJZ1</accession>
<dbReference type="InterPro" id="IPR008978">
    <property type="entry name" value="HSP20-like_chaperone"/>
</dbReference>
<gene>
    <name evidence="1" type="ORF">XD82_1771</name>
</gene>
<dbReference type="PATRIC" id="fig|2198.4.peg.366"/>
<evidence type="ECO:0000313" key="1">
    <source>
        <dbReference type="EMBL" id="KUK59858.1"/>
    </source>
</evidence>
<dbReference type="CDD" id="cd00298">
    <property type="entry name" value="ACD_sHsps_p23-like"/>
    <property type="match status" value="1"/>
</dbReference>
<dbReference type="EMBL" id="LGGD01000278">
    <property type="protein sequence ID" value="KUK59858.1"/>
    <property type="molecule type" value="Genomic_DNA"/>
</dbReference>
<dbReference type="Gene3D" id="2.60.40.790">
    <property type="match status" value="1"/>
</dbReference>
<comment type="caution">
    <text evidence="1">The sequence shown here is derived from an EMBL/GenBank/DDBJ whole genome shotgun (WGS) entry which is preliminary data.</text>
</comment>
<dbReference type="AlphaFoldDB" id="A0A101GJZ1"/>
<keyword evidence="1" id="KW-0346">Stress response</keyword>
<dbReference type="SUPFAM" id="SSF49764">
    <property type="entry name" value="HSP20-like chaperones"/>
    <property type="match status" value="1"/>
</dbReference>
<name>A0A101GJZ1_9EURY</name>
<evidence type="ECO:0000313" key="2">
    <source>
        <dbReference type="Proteomes" id="UP000054323"/>
    </source>
</evidence>
<dbReference type="Proteomes" id="UP000054323">
    <property type="component" value="Unassembled WGS sequence"/>
</dbReference>
<reference evidence="2" key="1">
    <citation type="journal article" date="2015" name="MBio">
        <title>Genome-Resolved Metagenomic Analysis Reveals Roles for Candidate Phyla and Other Microbial Community Members in Biogeochemical Transformations in Oil Reservoirs.</title>
        <authorList>
            <person name="Hu P."/>
            <person name="Tom L."/>
            <person name="Singh A."/>
            <person name="Thomas B.C."/>
            <person name="Baker B.J."/>
            <person name="Piceno Y.M."/>
            <person name="Andersen G.L."/>
            <person name="Banfield J.F."/>
        </authorList>
    </citation>
    <scope>NUCLEOTIDE SEQUENCE [LARGE SCALE GENOMIC DNA]</scope>
</reference>
<proteinExistence type="predicted"/>
<organism evidence="1 2">
    <name type="scientific">Methanoculleus marisnigri</name>
    <dbReference type="NCBI Taxonomy" id="2198"/>
    <lineage>
        <taxon>Archaea</taxon>
        <taxon>Methanobacteriati</taxon>
        <taxon>Methanobacteriota</taxon>
        <taxon>Stenosarchaea group</taxon>
        <taxon>Methanomicrobia</taxon>
        <taxon>Methanomicrobiales</taxon>
        <taxon>Methanomicrobiaceae</taxon>
        <taxon>Methanoculleus</taxon>
    </lineage>
</organism>
<protein>
    <submittedName>
        <fullName evidence="1">Small heat shock protein (HSP20-1)</fullName>
    </submittedName>
</protein>
<sequence>MGRSSGRSCDLLINRDRNNVMHMSDSPADIFQQLNELMKRLMEQGLKEQGDQNRPFAYGFKIVLHDAGKTEIPAEEAVPAAEPEEPSSGGTIEPIAEMYATDDDVTVAIDLPGADTENIHLSLINGTLTIIAGGNQLTSVEVPAVDADSMQSNYKHGVLEVKFSRGKSIRID</sequence>